<protein>
    <submittedName>
        <fullName evidence="1">PD-(D/E)XK nuclease superfamily protein</fullName>
    </submittedName>
</protein>
<keyword evidence="2" id="KW-1185">Reference proteome</keyword>
<dbReference type="Proteomes" id="UP000318667">
    <property type="component" value="Unassembled WGS sequence"/>
</dbReference>
<sequence>MMNTIALLNSFYREDVITDFISNLINSEENYAKWFARSICDVSDTDARFVSKTRIGLGRGIGTPDLVIERKVNYKTDLIIVIENKLGALEGAEQTNRYASDKGKGKLYSTLKVGQDVPIKFLFLTLDPYTPAKNPFFDKKDYLDFVHVDWNNVIKDEAARKIMYDFSSLLKEFYEPITSAKLTDNIAAKTKNLNALQKKLIWINMLQTVQDTLPNRLTMTFGEAGGFGRNAAVFLFSKKEWVQNRFDGEKLLANSMNIHFELSINLLNFSKVSDFALHYEPNPYKPKKDYLNVKGYKEYELLREKRYDYLHQLIKNLDQKELFTIRKGSNSILRININNNQRFEDVVRELIDVMEKLIPLIDQMVNIS</sequence>
<dbReference type="EMBL" id="VLKI01000013">
    <property type="protein sequence ID" value="TWH83089.1"/>
    <property type="molecule type" value="Genomic_DNA"/>
</dbReference>
<evidence type="ECO:0000313" key="1">
    <source>
        <dbReference type="EMBL" id="TWH83089.1"/>
    </source>
</evidence>
<accession>A0A562JIV9</accession>
<reference evidence="1 2" key="1">
    <citation type="journal article" date="2015" name="Stand. Genomic Sci.">
        <title>Genomic Encyclopedia of Bacterial and Archaeal Type Strains, Phase III: the genomes of soil and plant-associated and newly described type strains.</title>
        <authorList>
            <person name="Whitman W.B."/>
            <person name="Woyke T."/>
            <person name="Klenk H.P."/>
            <person name="Zhou Y."/>
            <person name="Lilburn T.G."/>
            <person name="Beck B.J."/>
            <person name="De Vos P."/>
            <person name="Vandamme P."/>
            <person name="Eisen J.A."/>
            <person name="Garrity G."/>
            <person name="Hugenholtz P."/>
            <person name="Kyrpides N.C."/>
        </authorList>
    </citation>
    <scope>NUCLEOTIDE SEQUENCE [LARGE SCALE GENOMIC DNA]</scope>
    <source>
        <strain evidence="1 2">CGMCC 1.10115</strain>
    </source>
</reference>
<name>A0A562JIV9_9BACI</name>
<gene>
    <name evidence="1" type="ORF">IQ19_03821</name>
</gene>
<dbReference type="RefSeq" id="WP_144543988.1">
    <property type="nucleotide sequence ID" value="NZ_CBCSDC010000013.1"/>
</dbReference>
<evidence type="ECO:0000313" key="2">
    <source>
        <dbReference type="Proteomes" id="UP000318667"/>
    </source>
</evidence>
<comment type="caution">
    <text evidence="1">The sequence shown here is derived from an EMBL/GenBank/DDBJ whole genome shotgun (WGS) entry which is preliminary data.</text>
</comment>
<dbReference type="OrthoDB" id="2941662at2"/>
<organism evidence="1 2">
    <name type="scientific">Cytobacillus oceanisediminis</name>
    <dbReference type="NCBI Taxonomy" id="665099"/>
    <lineage>
        <taxon>Bacteria</taxon>
        <taxon>Bacillati</taxon>
        <taxon>Bacillota</taxon>
        <taxon>Bacilli</taxon>
        <taxon>Bacillales</taxon>
        <taxon>Bacillaceae</taxon>
        <taxon>Cytobacillus</taxon>
    </lineage>
</organism>
<proteinExistence type="predicted"/>
<dbReference type="GeneID" id="65404947"/>
<dbReference type="AlphaFoldDB" id="A0A562JIV9"/>